<reference evidence="2 3" key="1">
    <citation type="journal article" date="2020" name="Nature">
        <title>Six reference-quality genomes reveal evolution of bat adaptations.</title>
        <authorList>
            <person name="Jebb D."/>
            <person name="Huang Z."/>
            <person name="Pippel M."/>
            <person name="Hughes G.M."/>
            <person name="Lavrichenko K."/>
            <person name="Devanna P."/>
            <person name="Winkler S."/>
            <person name="Jermiin L.S."/>
            <person name="Skirmuntt E.C."/>
            <person name="Katzourakis A."/>
            <person name="Burkitt-Gray L."/>
            <person name="Ray D.A."/>
            <person name="Sullivan K.A.M."/>
            <person name="Roscito J.G."/>
            <person name="Kirilenko B.M."/>
            <person name="Davalos L.M."/>
            <person name="Corthals A.P."/>
            <person name="Power M.L."/>
            <person name="Jones G."/>
            <person name="Ransome R.D."/>
            <person name="Dechmann D.K.N."/>
            <person name="Locatelli A.G."/>
            <person name="Puechmaille S.J."/>
            <person name="Fedrigo O."/>
            <person name="Jarvis E.D."/>
            <person name="Hiller M."/>
            <person name="Vernes S.C."/>
            <person name="Myers E.W."/>
            <person name="Teeling E.C."/>
        </authorList>
    </citation>
    <scope>NUCLEOTIDE SEQUENCE [LARGE SCALE GENOMIC DNA]</scope>
    <source>
        <strain evidence="2">MRouAeg1</strain>
        <tissue evidence="2">Muscle</tissue>
    </source>
</reference>
<name>A0A7J8KAC1_ROUAE</name>
<comment type="caution">
    <text evidence="2">The sequence shown here is derived from an EMBL/GenBank/DDBJ whole genome shotgun (WGS) entry which is preliminary data.</text>
</comment>
<dbReference type="AlphaFoldDB" id="A0A7J8KAC1"/>
<evidence type="ECO:0000313" key="3">
    <source>
        <dbReference type="Proteomes" id="UP000593571"/>
    </source>
</evidence>
<organism evidence="2 3">
    <name type="scientific">Rousettus aegyptiacus</name>
    <name type="common">Egyptian fruit bat</name>
    <name type="synonym">Pteropus aegyptiacus</name>
    <dbReference type="NCBI Taxonomy" id="9407"/>
    <lineage>
        <taxon>Eukaryota</taxon>
        <taxon>Metazoa</taxon>
        <taxon>Chordata</taxon>
        <taxon>Craniata</taxon>
        <taxon>Vertebrata</taxon>
        <taxon>Euteleostomi</taxon>
        <taxon>Mammalia</taxon>
        <taxon>Eutheria</taxon>
        <taxon>Laurasiatheria</taxon>
        <taxon>Chiroptera</taxon>
        <taxon>Yinpterochiroptera</taxon>
        <taxon>Pteropodoidea</taxon>
        <taxon>Pteropodidae</taxon>
        <taxon>Rousettinae</taxon>
        <taxon>Rousettus</taxon>
    </lineage>
</organism>
<sequence>METSTPTRWAGLEPLSGGQRFLQLPPARSNVGLVCRGGAVPTAGSSTHVLEGRGGAASGDPCAARGPVPPSASARGSSAGGYSRESPPPPGEGRLAQLRAPRPDTSRAQRHLRVHGARPQLAEAACDDHGAEGTPPPAMRLVPRGQRRLTPVHTARPLLGHLVPRSGMRSWVPQRTAGHSRT</sequence>
<protein>
    <submittedName>
        <fullName evidence="2">Uncharacterized protein</fullName>
    </submittedName>
</protein>
<proteinExistence type="predicted"/>
<accession>A0A7J8KAC1</accession>
<evidence type="ECO:0000256" key="1">
    <source>
        <dbReference type="SAM" id="MobiDB-lite"/>
    </source>
</evidence>
<feature type="compositionally biased region" description="Low complexity" evidence="1">
    <location>
        <begin position="71"/>
        <end position="85"/>
    </location>
</feature>
<keyword evidence="3" id="KW-1185">Reference proteome</keyword>
<feature type="region of interest" description="Disordered" evidence="1">
    <location>
        <begin position="39"/>
        <end position="108"/>
    </location>
</feature>
<dbReference type="EMBL" id="JACASE010000001">
    <property type="protein sequence ID" value="KAF6505815.1"/>
    <property type="molecule type" value="Genomic_DNA"/>
</dbReference>
<dbReference type="Proteomes" id="UP000593571">
    <property type="component" value="Unassembled WGS sequence"/>
</dbReference>
<gene>
    <name evidence="2" type="ORF">HJG63_007711</name>
</gene>
<evidence type="ECO:0000313" key="2">
    <source>
        <dbReference type="EMBL" id="KAF6505815.1"/>
    </source>
</evidence>
<feature type="region of interest" description="Disordered" evidence="1">
    <location>
        <begin position="1"/>
        <end position="23"/>
    </location>
</feature>